<gene>
    <name evidence="9" type="ORF">HRI96_09155</name>
</gene>
<keyword evidence="3" id="KW-0813">Transport</keyword>
<dbReference type="Proteomes" id="UP000671995">
    <property type="component" value="Chromosome"/>
</dbReference>
<evidence type="ECO:0000313" key="9">
    <source>
        <dbReference type="EMBL" id="QTQ12351.1"/>
    </source>
</evidence>
<organism evidence="9 10">
    <name type="scientific">Treponema parvum</name>
    <dbReference type="NCBI Taxonomy" id="138851"/>
    <lineage>
        <taxon>Bacteria</taxon>
        <taxon>Pseudomonadati</taxon>
        <taxon>Spirochaetota</taxon>
        <taxon>Spirochaetia</taxon>
        <taxon>Spirochaetales</taxon>
        <taxon>Treponemataceae</taxon>
        <taxon>Treponema</taxon>
    </lineage>
</organism>
<name>A0A975F0S5_9SPIR</name>
<reference evidence="9" key="2">
    <citation type="journal article" date="2021" name="Microbiol. Resour. Announc.">
        <title>Complete Genome Sequences of Three Human Oral Treponema parvum Isolates.</title>
        <authorList>
            <person name="Zeng H."/>
            <person name="Watt R.M."/>
        </authorList>
    </citation>
    <scope>NUCLEOTIDE SEQUENCE</scope>
    <source>
        <strain evidence="9">ATCC 700773</strain>
    </source>
</reference>
<dbReference type="GO" id="GO:1903785">
    <property type="term" value="P:L-valine transmembrane transport"/>
    <property type="evidence" value="ECO:0007669"/>
    <property type="project" value="TreeGrafter"/>
</dbReference>
<dbReference type="GO" id="GO:0005886">
    <property type="term" value="C:plasma membrane"/>
    <property type="evidence" value="ECO:0007669"/>
    <property type="project" value="UniProtKB-SubCell"/>
</dbReference>
<keyword evidence="5 8" id="KW-0812">Transmembrane</keyword>
<evidence type="ECO:0000256" key="4">
    <source>
        <dbReference type="ARBA" id="ARBA00022475"/>
    </source>
</evidence>
<sequence>MNRYYIAQAVKITSPVFFGYIAIGIPFGLMVTTAGYPWWLAPLMSLLMYAGAGQYVAIGLFASGVPLTAIAVTELLLNIRHIVYGLSLISGFKNTGKWKPFLIFALTDETYALLTGVKLPKHTDPGAFYGTIALLNYSYWVSGSTIGAAAGAVLPFSFEGVDFALTALFAVMLVNRMKSTRDFLPVIIGAAVTVFAVILSKAGILDGKHILICALSAGIASLIIFRGNKSTKEISNRTEP</sequence>
<evidence type="ECO:0000256" key="8">
    <source>
        <dbReference type="SAM" id="Phobius"/>
    </source>
</evidence>
<accession>A0A975F0S5</accession>
<protein>
    <submittedName>
        <fullName evidence="9">AzlC family ABC transporter permease</fullName>
    </submittedName>
</protein>
<evidence type="ECO:0000256" key="1">
    <source>
        <dbReference type="ARBA" id="ARBA00004651"/>
    </source>
</evidence>
<evidence type="ECO:0000256" key="6">
    <source>
        <dbReference type="ARBA" id="ARBA00022989"/>
    </source>
</evidence>
<dbReference type="AlphaFoldDB" id="A0A975F0S5"/>
<dbReference type="PANTHER" id="PTHR34979:SF1">
    <property type="entry name" value="INNER MEMBRANE PROTEIN YGAZ"/>
    <property type="match status" value="1"/>
</dbReference>
<feature type="transmembrane region" description="Helical" evidence="8">
    <location>
        <begin position="12"/>
        <end position="36"/>
    </location>
</feature>
<keyword evidence="6 8" id="KW-1133">Transmembrane helix</keyword>
<comment type="subcellular location">
    <subcellularLocation>
        <location evidence="1">Cell membrane</location>
        <topology evidence="1">Multi-pass membrane protein</topology>
    </subcellularLocation>
</comment>
<reference evidence="9" key="1">
    <citation type="submission" date="2020-05" db="EMBL/GenBank/DDBJ databases">
        <authorList>
            <person name="Zeng H."/>
            <person name="Chan Y.K."/>
            <person name="Watt R.M."/>
        </authorList>
    </citation>
    <scope>NUCLEOTIDE SEQUENCE</scope>
    <source>
        <strain evidence="9">ATCC 700773</strain>
    </source>
</reference>
<dbReference type="RefSeq" id="WP_210117065.1">
    <property type="nucleotide sequence ID" value="NZ_CP054257.1"/>
</dbReference>
<feature type="transmembrane region" description="Helical" evidence="8">
    <location>
        <begin position="209"/>
        <end position="227"/>
    </location>
</feature>
<evidence type="ECO:0000313" key="10">
    <source>
        <dbReference type="Proteomes" id="UP000671995"/>
    </source>
</evidence>
<feature type="transmembrane region" description="Helical" evidence="8">
    <location>
        <begin position="56"/>
        <end position="79"/>
    </location>
</feature>
<proteinExistence type="inferred from homology"/>
<dbReference type="EMBL" id="CP054257">
    <property type="protein sequence ID" value="QTQ12351.1"/>
    <property type="molecule type" value="Genomic_DNA"/>
</dbReference>
<keyword evidence="4" id="KW-1003">Cell membrane</keyword>
<keyword evidence="7 8" id="KW-0472">Membrane</keyword>
<evidence type="ECO:0000256" key="2">
    <source>
        <dbReference type="ARBA" id="ARBA00010735"/>
    </source>
</evidence>
<feature type="transmembrane region" description="Helical" evidence="8">
    <location>
        <begin position="183"/>
        <end position="203"/>
    </location>
</feature>
<dbReference type="InterPro" id="IPR011606">
    <property type="entry name" value="Brnchd-chn_aa_trnsp_permease"/>
</dbReference>
<comment type="similarity">
    <text evidence="2">Belongs to the AzlC family.</text>
</comment>
<evidence type="ECO:0000256" key="3">
    <source>
        <dbReference type="ARBA" id="ARBA00022448"/>
    </source>
</evidence>
<dbReference type="PANTHER" id="PTHR34979">
    <property type="entry name" value="INNER MEMBRANE PROTEIN YGAZ"/>
    <property type="match status" value="1"/>
</dbReference>
<feature type="transmembrane region" description="Helical" evidence="8">
    <location>
        <begin position="139"/>
        <end position="171"/>
    </location>
</feature>
<evidence type="ECO:0000256" key="5">
    <source>
        <dbReference type="ARBA" id="ARBA00022692"/>
    </source>
</evidence>
<evidence type="ECO:0000256" key="7">
    <source>
        <dbReference type="ARBA" id="ARBA00023136"/>
    </source>
</evidence>
<dbReference type="Pfam" id="PF03591">
    <property type="entry name" value="AzlC"/>
    <property type="match status" value="1"/>
</dbReference>